<keyword evidence="1" id="KW-0812">Transmembrane</keyword>
<evidence type="ECO:0000313" key="3">
    <source>
        <dbReference type="Proteomes" id="UP000835052"/>
    </source>
</evidence>
<dbReference type="OrthoDB" id="5830905at2759"/>
<keyword evidence="1" id="KW-1133">Transmembrane helix</keyword>
<comment type="caution">
    <text evidence="2">The sequence shown here is derived from an EMBL/GenBank/DDBJ whole genome shotgun (WGS) entry which is preliminary data.</text>
</comment>
<dbReference type="PROSITE" id="PS51257">
    <property type="entry name" value="PROKAR_LIPOPROTEIN"/>
    <property type="match status" value="1"/>
</dbReference>
<sequence length="89" mass="9776">MDLNNVRVVPSHSHFSGFLAVLVCILVGMLVASSCILCATCIRRKLKKGEEENGMVHSDTAETLLESALINSNNNQPIYRTIDVCVNEE</sequence>
<name>A0A8S1HQI3_9PELO</name>
<keyword evidence="3" id="KW-1185">Reference proteome</keyword>
<dbReference type="EMBL" id="CAJGYM010000054">
    <property type="protein sequence ID" value="CAD6195350.1"/>
    <property type="molecule type" value="Genomic_DNA"/>
</dbReference>
<gene>
    <name evidence="2" type="ORF">CAUJ_LOCUS11269</name>
</gene>
<organism evidence="2 3">
    <name type="scientific">Caenorhabditis auriculariae</name>
    <dbReference type="NCBI Taxonomy" id="2777116"/>
    <lineage>
        <taxon>Eukaryota</taxon>
        <taxon>Metazoa</taxon>
        <taxon>Ecdysozoa</taxon>
        <taxon>Nematoda</taxon>
        <taxon>Chromadorea</taxon>
        <taxon>Rhabditida</taxon>
        <taxon>Rhabditina</taxon>
        <taxon>Rhabditomorpha</taxon>
        <taxon>Rhabditoidea</taxon>
        <taxon>Rhabditidae</taxon>
        <taxon>Peloderinae</taxon>
        <taxon>Caenorhabditis</taxon>
    </lineage>
</organism>
<keyword evidence="1" id="KW-0472">Membrane</keyword>
<dbReference type="Proteomes" id="UP000835052">
    <property type="component" value="Unassembled WGS sequence"/>
</dbReference>
<proteinExistence type="predicted"/>
<feature type="transmembrane region" description="Helical" evidence="1">
    <location>
        <begin position="15"/>
        <end position="39"/>
    </location>
</feature>
<evidence type="ECO:0000313" key="2">
    <source>
        <dbReference type="EMBL" id="CAD6195350.1"/>
    </source>
</evidence>
<accession>A0A8S1HQI3</accession>
<protein>
    <submittedName>
        <fullName evidence="2">Uncharacterized protein</fullName>
    </submittedName>
</protein>
<reference evidence="2" key="1">
    <citation type="submission" date="2020-10" db="EMBL/GenBank/DDBJ databases">
        <authorList>
            <person name="Kikuchi T."/>
        </authorList>
    </citation>
    <scope>NUCLEOTIDE SEQUENCE</scope>
    <source>
        <strain evidence="2">NKZ352</strain>
    </source>
</reference>
<dbReference type="AlphaFoldDB" id="A0A8S1HQI3"/>
<evidence type="ECO:0000256" key="1">
    <source>
        <dbReference type="SAM" id="Phobius"/>
    </source>
</evidence>